<dbReference type="RefSeq" id="XP_018067732.1">
    <property type="nucleotide sequence ID" value="XM_018212169.1"/>
</dbReference>
<dbReference type="PANTHER" id="PTHR24148:SF64">
    <property type="entry name" value="HETEROKARYON INCOMPATIBILITY DOMAIN-CONTAINING PROTEIN"/>
    <property type="match status" value="1"/>
</dbReference>
<name>A0A194X0I2_MOLSC</name>
<dbReference type="Proteomes" id="UP000070700">
    <property type="component" value="Unassembled WGS sequence"/>
</dbReference>
<dbReference type="PANTHER" id="PTHR24148">
    <property type="entry name" value="ANKYRIN REPEAT DOMAIN-CONTAINING PROTEIN 39 HOMOLOG-RELATED"/>
    <property type="match status" value="1"/>
</dbReference>
<dbReference type="Pfam" id="PF06985">
    <property type="entry name" value="HET"/>
    <property type="match status" value="1"/>
</dbReference>
<proteinExistence type="predicted"/>
<dbReference type="KEGG" id="psco:LY89DRAFT_651570"/>
<dbReference type="EMBL" id="KQ947422">
    <property type="protein sequence ID" value="KUJ13377.1"/>
    <property type="molecule type" value="Genomic_DNA"/>
</dbReference>
<feature type="region of interest" description="Disordered" evidence="1">
    <location>
        <begin position="1"/>
        <end position="20"/>
    </location>
</feature>
<dbReference type="AlphaFoldDB" id="A0A194X0I2"/>
<sequence>MVHPKRKREELSPEAQEPVRNASAVSSTAYQHFKLPSPSYIRILELQPGEGTSSLKCKLFSVERKYAPPYEAISYAWGRSTDTKVIYCDGKKLRVTVNLRDALWRVRDPAEWKLLWADAVCINQYDNEERADQVKQMGSIYADAARVLVWLDDHVAKLETADTDTEGLDPESSMIGHAFAQLLDSPWFSRLWVVQEVGLAKSVVVMFGHTRIDFVDLIRFILRLERRTVLIDRLGLVTAARANIFTTFPQRSMELAGEVDEDWDFLELMEVTRGQKASDQRDYVYALLGHPSALIGGELIVEPDYDMKTDSLFFDLAVKLIHSTNSLRVLSAVQHINDRELEEATRISWVPQWSRDFALTSLGASRGHYFDVSYDSSAGSMPIWELSASEKLLGVRGFVFDVIEDHVTTEEDDDQGFAVSKPVDMLISEASKLGSRFTLPPFDNMIEIGQTISVGYSNDKPKHFCSGFAAFRLHLMKEAQNQGRSVSIDLAPEGDSSIRQASEGVEIDGIYWATSRFCAGRKLFSTREGSLGLGPSVLKEGDLCCILFGAPVPLILRCAGKQYKLVGEAYVHGVMKGEAMVDWMLGECYQEQTFELR</sequence>
<evidence type="ECO:0000259" key="2">
    <source>
        <dbReference type="Pfam" id="PF06985"/>
    </source>
</evidence>
<evidence type="ECO:0000313" key="3">
    <source>
        <dbReference type="EMBL" id="KUJ13377.1"/>
    </source>
</evidence>
<dbReference type="InterPro" id="IPR052895">
    <property type="entry name" value="HetReg/Transcr_Mod"/>
</dbReference>
<gene>
    <name evidence="3" type="ORF">LY89DRAFT_651570</name>
</gene>
<keyword evidence="4" id="KW-1185">Reference proteome</keyword>
<dbReference type="GeneID" id="28821895"/>
<protein>
    <submittedName>
        <fullName evidence="3">HET-domain-containing protein</fullName>
    </submittedName>
</protein>
<dbReference type="Pfam" id="PF26639">
    <property type="entry name" value="Het-6_barrel"/>
    <property type="match status" value="1"/>
</dbReference>
<organism evidence="3 4">
    <name type="scientific">Mollisia scopiformis</name>
    <name type="common">Conifer needle endophyte fungus</name>
    <name type="synonym">Phialocephala scopiformis</name>
    <dbReference type="NCBI Taxonomy" id="149040"/>
    <lineage>
        <taxon>Eukaryota</taxon>
        <taxon>Fungi</taxon>
        <taxon>Dikarya</taxon>
        <taxon>Ascomycota</taxon>
        <taxon>Pezizomycotina</taxon>
        <taxon>Leotiomycetes</taxon>
        <taxon>Helotiales</taxon>
        <taxon>Mollisiaceae</taxon>
        <taxon>Mollisia</taxon>
    </lineage>
</organism>
<accession>A0A194X0I2</accession>
<reference evidence="3 4" key="1">
    <citation type="submission" date="2015-10" db="EMBL/GenBank/DDBJ databases">
        <title>Full genome of DAOMC 229536 Phialocephala scopiformis, a fungal endophyte of spruce producing the potent anti-insectan compound rugulosin.</title>
        <authorList>
            <consortium name="DOE Joint Genome Institute"/>
            <person name="Walker A.K."/>
            <person name="Frasz S.L."/>
            <person name="Seifert K.A."/>
            <person name="Miller J.D."/>
            <person name="Mondo S.J."/>
            <person name="Labutti K."/>
            <person name="Lipzen A."/>
            <person name="Dockter R."/>
            <person name="Kennedy M."/>
            <person name="Grigoriev I.V."/>
            <person name="Spatafora J.W."/>
        </authorList>
    </citation>
    <scope>NUCLEOTIDE SEQUENCE [LARGE SCALE GENOMIC DNA]</scope>
    <source>
        <strain evidence="3 4">CBS 120377</strain>
    </source>
</reference>
<feature type="domain" description="Heterokaryon incompatibility" evidence="2">
    <location>
        <begin position="70"/>
        <end position="196"/>
    </location>
</feature>
<evidence type="ECO:0000313" key="4">
    <source>
        <dbReference type="Proteomes" id="UP000070700"/>
    </source>
</evidence>
<evidence type="ECO:0000256" key="1">
    <source>
        <dbReference type="SAM" id="MobiDB-lite"/>
    </source>
</evidence>
<dbReference type="InParanoid" id="A0A194X0I2"/>
<dbReference type="OrthoDB" id="5386682at2759"/>
<dbReference type="InterPro" id="IPR010730">
    <property type="entry name" value="HET"/>
</dbReference>